<dbReference type="RefSeq" id="WP_088925463.1">
    <property type="nucleotide sequence ID" value="NZ_CADFDF010000014.1"/>
</dbReference>
<reference evidence="2 3" key="1">
    <citation type="submission" date="2016-04" db="EMBL/GenBank/DDBJ databases">
        <authorList>
            <person name="Peeters C."/>
        </authorList>
    </citation>
    <scope>NUCLEOTIDE SEQUENCE [LARGE SCALE GENOMIC DNA]</scope>
    <source>
        <strain evidence="2">LMG 29311</strain>
    </source>
</reference>
<proteinExistence type="predicted"/>
<reference evidence="1" key="2">
    <citation type="submission" date="2021-06" db="EMBL/GenBank/DDBJ databases">
        <title>A collection of bacterial strains from the Burkholderia cepacia Research Laboratory and Repository.</title>
        <authorList>
            <person name="Lipuma J."/>
            <person name="Spilker T."/>
        </authorList>
    </citation>
    <scope>NUCLEOTIDE SEQUENCE</scope>
    <source>
        <strain evidence="1">AU37435</strain>
    </source>
</reference>
<dbReference type="Proteomes" id="UP001196915">
    <property type="component" value="Unassembled WGS sequence"/>
</dbReference>
<sequence length="96" mass="9846">MPNEVTIDRIVTKPEKVGERGSGSLLIKGGVPLRAALEEASVHLCSVIEITRDAAMESAGPVSLHGAVTLAEIAKALIDAATVAAMLATRDEVANG</sequence>
<dbReference type="AlphaFoldDB" id="A0AAP2HMF7"/>
<name>A0AAP2HMF7_9BURK</name>
<dbReference type="Pfam" id="PF11275">
    <property type="entry name" value="DUF3077"/>
    <property type="match status" value="1"/>
</dbReference>
<dbReference type="Proteomes" id="UP000196218">
    <property type="component" value="Unassembled WGS sequence"/>
</dbReference>
<evidence type="ECO:0000313" key="3">
    <source>
        <dbReference type="Proteomes" id="UP000196218"/>
    </source>
</evidence>
<dbReference type="EMBL" id="FKJW01000003">
    <property type="protein sequence ID" value="SAK15745.1"/>
    <property type="molecule type" value="Genomic_DNA"/>
</dbReference>
<evidence type="ECO:0000313" key="2">
    <source>
        <dbReference type="EMBL" id="SAK15745.1"/>
    </source>
</evidence>
<accession>A0AAP2HMF7</accession>
<gene>
    <name evidence="1" type="ORF">KTE52_21320</name>
    <name evidence="2" type="ORF">UA18_01359</name>
</gene>
<protein>
    <submittedName>
        <fullName evidence="1">DUF3077 domain-containing protein</fullName>
    </submittedName>
</protein>
<evidence type="ECO:0000313" key="4">
    <source>
        <dbReference type="Proteomes" id="UP001196915"/>
    </source>
</evidence>
<comment type="caution">
    <text evidence="1">The sequence shown here is derived from an EMBL/GenBank/DDBJ whole genome shotgun (WGS) entry which is preliminary data.</text>
</comment>
<dbReference type="InterPro" id="IPR021427">
    <property type="entry name" value="DUF3077"/>
</dbReference>
<dbReference type="EMBL" id="JAHPMX010000012">
    <property type="protein sequence ID" value="MBU9358880.1"/>
    <property type="molecule type" value="Genomic_DNA"/>
</dbReference>
<evidence type="ECO:0000313" key="1">
    <source>
        <dbReference type="EMBL" id="MBU9358880.1"/>
    </source>
</evidence>
<organism evidence="1 4">
    <name type="scientific">Burkholderia multivorans</name>
    <dbReference type="NCBI Taxonomy" id="87883"/>
    <lineage>
        <taxon>Bacteria</taxon>
        <taxon>Pseudomonadati</taxon>
        <taxon>Pseudomonadota</taxon>
        <taxon>Betaproteobacteria</taxon>
        <taxon>Burkholderiales</taxon>
        <taxon>Burkholderiaceae</taxon>
        <taxon>Burkholderia</taxon>
        <taxon>Burkholderia cepacia complex</taxon>
    </lineage>
</organism>